<dbReference type="GO" id="GO:0008961">
    <property type="term" value="F:phosphatidylglycerol-prolipoprotein diacylglyceryl transferase activity"/>
    <property type="evidence" value="ECO:0007669"/>
    <property type="project" value="UniProtKB-UniRule"/>
</dbReference>
<comment type="subcellular location">
    <subcellularLocation>
        <location evidence="7">Cell membrane</location>
        <topology evidence="7">Multi-pass membrane protein</topology>
    </subcellularLocation>
</comment>
<feature type="transmembrane region" description="Helical" evidence="7">
    <location>
        <begin position="12"/>
        <end position="33"/>
    </location>
</feature>
<proteinExistence type="inferred from homology"/>
<keyword evidence="8" id="KW-0328">Glycosyltransferase</keyword>
<evidence type="ECO:0000313" key="9">
    <source>
        <dbReference type="Proteomes" id="UP000182743"/>
    </source>
</evidence>
<comment type="similarity">
    <text evidence="1 7">Belongs to the Lgt family.</text>
</comment>
<dbReference type="NCBIfam" id="TIGR00544">
    <property type="entry name" value="lgt"/>
    <property type="match status" value="1"/>
</dbReference>
<evidence type="ECO:0000256" key="6">
    <source>
        <dbReference type="ARBA" id="ARBA00023136"/>
    </source>
</evidence>
<feature type="binding site" evidence="7">
    <location>
        <position position="131"/>
    </location>
    <ligand>
        <name>a 1,2-diacyl-sn-glycero-3-phospho-(1'-sn-glycerol)</name>
        <dbReference type="ChEBI" id="CHEBI:64716"/>
    </ligand>
</feature>
<dbReference type="HAMAP" id="MF_01147">
    <property type="entry name" value="Lgt"/>
    <property type="match status" value="1"/>
</dbReference>
<keyword evidence="8" id="KW-0449">Lipoprotein</keyword>
<comment type="caution">
    <text evidence="8">The sequence shown here is derived from an EMBL/GenBank/DDBJ whole genome shotgun (WGS) entry which is preliminary data.</text>
</comment>
<reference evidence="8 9" key="1">
    <citation type="submission" date="2016-08" db="EMBL/GenBank/DDBJ databases">
        <title>Genome-based comparison of Moorella thermoacetic strains.</title>
        <authorList>
            <person name="Poehlein A."/>
            <person name="Bengelsdorf F.R."/>
            <person name="Esser C."/>
            <person name="Duerre P."/>
            <person name="Daniel R."/>
        </authorList>
    </citation>
    <scope>NUCLEOTIDE SEQUENCE [LARGE SCALE GENOMIC DNA]</scope>
    <source>
        <strain evidence="8 9">DSM 11768</strain>
    </source>
</reference>
<evidence type="ECO:0000256" key="3">
    <source>
        <dbReference type="ARBA" id="ARBA00022679"/>
    </source>
</evidence>
<dbReference type="AlphaFoldDB" id="A0A1J5JNS2"/>
<dbReference type="PANTHER" id="PTHR30589">
    <property type="entry name" value="PROLIPOPROTEIN DIACYLGLYCERYL TRANSFERASE"/>
    <property type="match status" value="1"/>
</dbReference>
<sequence>MRRILFYLGPLPIKTFGVMIALGALAAILVIFREARRKGLNEDRVLDFTLWALILGIVGARIGYILFANPISYLRNPMLFFHLQDGGLSIHGALIGGLLAGVIFSRLYRLPFWRLADVVAPGLALGIAIGRVGCDVFGRPMATPWPWGVMVNGQLLHPAQVYEFLLDYLLFFYLWRRRKNVAYDGQLFIRFAILYAIIRGVVELVRYNPLIWGPFSVAHAASLTFIFAAVLAGIILKKRPGQQANSGAPVAATAHRPGDMLAAIEDSLAWQLLILAVLVSLSLVTFYSLGP</sequence>
<evidence type="ECO:0000256" key="7">
    <source>
        <dbReference type="HAMAP-Rule" id="MF_01147"/>
    </source>
</evidence>
<feature type="transmembrane region" description="Helical" evidence="7">
    <location>
        <begin position="88"/>
        <end position="108"/>
    </location>
</feature>
<evidence type="ECO:0000256" key="4">
    <source>
        <dbReference type="ARBA" id="ARBA00022692"/>
    </source>
</evidence>
<name>A0A1J5JNS2_NEOTH</name>
<keyword evidence="3 7" id="KW-0808">Transferase</keyword>
<dbReference type="RefSeq" id="WP_071520829.1">
    <property type="nucleotide sequence ID" value="NZ_CP136417.1"/>
</dbReference>
<evidence type="ECO:0000256" key="5">
    <source>
        <dbReference type="ARBA" id="ARBA00022989"/>
    </source>
</evidence>
<dbReference type="GO" id="GO:0005886">
    <property type="term" value="C:plasma membrane"/>
    <property type="evidence" value="ECO:0007669"/>
    <property type="project" value="UniProtKB-SubCell"/>
</dbReference>
<organism evidence="8 9">
    <name type="scientific">Neomoorella thermoacetica</name>
    <name type="common">Clostridium thermoaceticum</name>
    <dbReference type="NCBI Taxonomy" id="1525"/>
    <lineage>
        <taxon>Bacteria</taxon>
        <taxon>Bacillati</taxon>
        <taxon>Bacillota</taxon>
        <taxon>Clostridia</taxon>
        <taxon>Neomoorellales</taxon>
        <taxon>Neomoorellaceae</taxon>
        <taxon>Neomoorella</taxon>
    </lineage>
</organism>
<dbReference type="EC" id="2.5.1.145" evidence="7"/>
<comment type="catalytic activity">
    <reaction evidence="7">
        <text>L-cysteinyl-[prolipoprotein] + a 1,2-diacyl-sn-glycero-3-phospho-(1'-sn-glycerol) = an S-1,2-diacyl-sn-glyceryl-L-cysteinyl-[prolipoprotein] + sn-glycerol 1-phosphate + H(+)</text>
        <dbReference type="Rhea" id="RHEA:56712"/>
        <dbReference type="Rhea" id="RHEA-COMP:14679"/>
        <dbReference type="Rhea" id="RHEA-COMP:14680"/>
        <dbReference type="ChEBI" id="CHEBI:15378"/>
        <dbReference type="ChEBI" id="CHEBI:29950"/>
        <dbReference type="ChEBI" id="CHEBI:57685"/>
        <dbReference type="ChEBI" id="CHEBI:64716"/>
        <dbReference type="ChEBI" id="CHEBI:140658"/>
        <dbReference type="EC" id="2.5.1.145"/>
    </reaction>
</comment>
<gene>
    <name evidence="8" type="primary">lgt_1</name>
    <name evidence="7" type="synonym">lgt</name>
    <name evidence="8" type="ORF">MOOR_13770</name>
</gene>
<feature type="transmembrane region" description="Helical" evidence="7">
    <location>
        <begin position="115"/>
        <end position="138"/>
    </location>
</feature>
<feature type="transmembrane region" description="Helical" evidence="7">
    <location>
        <begin position="158"/>
        <end position="175"/>
    </location>
</feature>
<dbReference type="UniPathway" id="UPA00664"/>
<protein>
    <recommendedName>
        <fullName evidence="7">Phosphatidylglycerol--prolipoprotein diacylglyceryl transferase</fullName>
        <ecNumber evidence="7">2.5.1.145</ecNumber>
    </recommendedName>
</protein>
<keyword evidence="2 7" id="KW-1003">Cell membrane</keyword>
<feature type="transmembrane region" description="Helical" evidence="7">
    <location>
        <begin position="45"/>
        <end position="68"/>
    </location>
</feature>
<keyword evidence="5 7" id="KW-1133">Transmembrane helix</keyword>
<evidence type="ECO:0000313" key="8">
    <source>
        <dbReference type="EMBL" id="OIQ08980.1"/>
    </source>
</evidence>
<comment type="function">
    <text evidence="7">Catalyzes the transfer of the diacylglyceryl group from phosphatidylglycerol to the sulfhydryl group of the N-terminal cysteine of a prolipoprotein, the first step in the formation of mature lipoproteins.</text>
</comment>
<evidence type="ECO:0000256" key="2">
    <source>
        <dbReference type="ARBA" id="ARBA00022475"/>
    </source>
</evidence>
<dbReference type="EMBL" id="MIHH01000006">
    <property type="protein sequence ID" value="OIQ08980.1"/>
    <property type="molecule type" value="Genomic_DNA"/>
</dbReference>
<comment type="pathway">
    <text evidence="7">Protein modification; lipoprotein biosynthesis (diacylglyceryl transfer).</text>
</comment>
<dbReference type="Pfam" id="PF01790">
    <property type="entry name" value="LGT"/>
    <property type="match status" value="1"/>
</dbReference>
<keyword evidence="4 7" id="KW-0812">Transmembrane</keyword>
<feature type="transmembrane region" description="Helical" evidence="7">
    <location>
        <begin position="211"/>
        <end position="236"/>
    </location>
</feature>
<dbReference type="Proteomes" id="UP000182743">
    <property type="component" value="Unassembled WGS sequence"/>
</dbReference>
<dbReference type="InterPro" id="IPR001640">
    <property type="entry name" value="Lgt"/>
</dbReference>
<feature type="transmembrane region" description="Helical" evidence="7">
    <location>
        <begin position="187"/>
        <end position="205"/>
    </location>
</feature>
<feature type="transmembrane region" description="Helical" evidence="7">
    <location>
        <begin position="268"/>
        <end position="289"/>
    </location>
</feature>
<keyword evidence="6 7" id="KW-0472">Membrane</keyword>
<accession>A0A1J5JNS2</accession>
<dbReference type="GO" id="GO:0042158">
    <property type="term" value="P:lipoprotein biosynthetic process"/>
    <property type="evidence" value="ECO:0007669"/>
    <property type="project" value="UniProtKB-UniRule"/>
</dbReference>
<evidence type="ECO:0000256" key="1">
    <source>
        <dbReference type="ARBA" id="ARBA00007150"/>
    </source>
</evidence>
<dbReference type="PANTHER" id="PTHR30589:SF0">
    <property type="entry name" value="PHOSPHATIDYLGLYCEROL--PROLIPOPROTEIN DIACYLGLYCERYL TRANSFERASE"/>
    <property type="match status" value="1"/>
</dbReference>